<keyword evidence="3" id="KW-1185">Reference proteome</keyword>
<accession>A0A8H3EF64</accession>
<evidence type="ECO:0000313" key="3">
    <source>
        <dbReference type="Proteomes" id="UP000664203"/>
    </source>
</evidence>
<feature type="compositionally biased region" description="Polar residues" evidence="1">
    <location>
        <begin position="51"/>
        <end position="61"/>
    </location>
</feature>
<dbReference type="Proteomes" id="UP000664203">
    <property type="component" value="Unassembled WGS sequence"/>
</dbReference>
<feature type="region of interest" description="Disordered" evidence="1">
    <location>
        <begin position="113"/>
        <end position="143"/>
    </location>
</feature>
<feature type="region of interest" description="Disordered" evidence="1">
    <location>
        <begin position="16"/>
        <end position="96"/>
    </location>
</feature>
<name>A0A8H3EF64_9LECA</name>
<comment type="caution">
    <text evidence="2">The sequence shown here is derived from an EMBL/GenBank/DDBJ whole genome shotgun (WGS) entry which is preliminary data.</text>
</comment>
<organism evidence="2 3">
    <name type="scientific">Alectoria fallacina</name>
    <dbReference type="NCBI Taxonomy" id="1903189"/>
    <lineage>
        <taxon>Eukaryota</taxon>
        <taxon>Fungi</taxon>
        <taxon>Dikarya</taxon>
        <taxon>Ascomycota</taxon>
        <taxon>Pezizomycotina</taxon>
        <taxon>Lecanoromycetes</taxon>
        <taxon>OSLEUM clade</taxon>
        <taxon>Lecanoromycetidae</taxon>
        <taxon>Lecanorales</taxon>
        <taxon>Lecanorineae</taxon>
        <taxon>Parmeliaceae</taxon>
        <taxon>Alectoria</taxon>
    </lineage>
</organism>
<evidence type="ECO:0000256" key="1">
    <source>
        <dbReference type="SAM" id="MobiDB-lite"/>
    </source>
</evidence>
<dbReference type="AlphaFoldDB" id="A0A8H3EF64"/>
<sequence>MARTLPLIERPEILWRKASGGNTPEKPQQKYSKDEEIDEGLRTLQAKRGSDTSIFKLSQDSIADDTAPGMPEPLLRASSPGTSKQVKASKATTSLKTPELEDLRNSFIIRPTLASTTTHPSTSSPPKTLPSTPNPTVANSEQRDLRVRLGGRNVNEARKFYDNLGTNSWYRYMHGDRVAWKPINDLASLVCYG</sequence>
<reference evidence="2" key="1">
    <citation type="submission" date="2021-03" db="EMBL/GenBank/DDBJ databases">
        <authorList>
            <person name="Tagirdzhanova G."/>
        </authorList>
    </citation>
    <scope>NUCLEOTIDE SEQUENCE</scope>
</reference>
<proteinExistence type="predicted"/>
<feature type="compositionally biased region" description="Polar residues" evidence="1">
    <location>
        <begin position="79"/>
        <end position="96"/>
    </location>
</feature>
<protein>
    <submittedName>
        <fullName evidence="2">Uncharacterized protein</fullName>
    </submittedName>
</protein>
<gene>
    <name evidence="2" type="ORF">ALECFALPRED_004836</name>
</gene>
<evidence type="ECO:0000313" key="2">
    <source>
        <dbReference type="EMBL" id="CAF9904083.1"/>
    </source>
</evidence>
<dbReference type="EMBL" id="CAJPDR010000003">
    <property type="protein sequence ID" value="CAF9904083.1"/>
    <property type="molecule type" value="Genomic_DNA"/>
</dbReference>
<feature type="compositionally biased region" description="Low complexity" evidence="1">
    <location>
        <begin position="113"/>
        <end position="136"/>
    </location>
</feature>